<proteinExistence type="predicted"/>
<gene>
    <name evidence="1" type="ORF">Aple_086640</name>
</gene>
<name>A0A5M3XX77_9ACTN</name>
<evidence type="ECO:0000313" key="1">
    <source>
        <dbReference type="EMBL" id="GES25765.1"/>
    </source>
</evidence>
<reference evidence="1 2" key="1">
    <citation type="submission" date="2019-10" db="EMBL/GenBank/DDBJ databases">
        <title>Whole genome shotgun sequence of Acrocarpospora pleiomorpha NBRC 16267.</title>
        <authorList>
            <person name="Ichikawa N."/>
            <person name="Kimura A."/>
            <person name="Kitahashi Y."/>
            <person name="Komaki H."/>
            <person name="Oguchi A."/>
        </authorList>
    </citation>
    <scope>NUCLEOTIDE SEQUENCE [LARGE SCALE GENOMIC DNA]</scope>
    <source>
        <strain evidence="1 2">NBRC 16267</strain>
    </source>
</reference>
<evidence type="ECO:0000313" key="2">
    <source>
        <dbReference type="Proteomes" id="UP000377595"/>
    </source>
</evidence>
<comment type="caution">
    <text evidence="1">The sequence shown here is derived from an EMBL/GenBank/DDBJ whole genome shotgun (WGS) entry which is preliminary data.</text>
</comment>
<organism evidence="1 2">
    <name type="scientific">Acrocarpospora pleiomorpha</name>
    <dbReference type="NCBI Taxonomy" id="90975"/>
    <lineage>
        <taxon>Bacteria</taxon>
        <taxon>Bacillati</taxon>
        <taxon>Actinomycetota</taxon>
        <taxon>Actinomycetes</taxon>
        <taxon>Streptosporangiales</taxon>
        <taxon>Streptosporangiaceae</taxon>
        <taxon>Acrocarpospora</taxon>
    </lineage>
</organism>
<accession>A0A5M3XX77</accession>
<keyword evidence="2" id="KW-1185">Reference proteome</keyword>
<dbReference type="RefSeq" id="WP_155350508.1">
    <property type="nucleotide sequence ID" value="NZ_BAAAHM010000048.1"/>
</dbReference>
<sequence length="81" mass="8597">MAKVSITCAQCLNTVEVEKFSPEHTSIQWQRPSAEICHELAGGPFGFLTDALVRGCSALRGSILAAEREGQFGDLTADTGA</sequence>
<dbReference type="EMBL" id="BLAF01000073">
    <property type="protein sequence ID" value="GES25765.1"/>
    <property type="molecule type" value="Genomic_DNA"/>
</dbReference>
<evidence type="ECO:0008006" key="3">
    <source>
        <dbReference type="Google" id="ProtNLM"/>
    </source>
</evidence>
<dbReference type="AlphaFoldDB" id="A0A5M3XX77"/>
<dbReference type="Proteomes" id="UP000377595">
    <property type="component" value="Unassembled WGS sequence"/>
</dbReference>
<dbReference type="OrthoDB" id="4554341at2"/>
<protein>
    <recommendedName>
        <fullName evidence="3">Ferredoxin</fullName>
    </recommendedName>
</protein>